<proteinExistence type="predicted"/>
<feature type="compositionally biased region" description="Basic residues" evidence="5">
    <location>
        <begin position="3248"/>
        <end position="3277"/>
    </location>
</feature>
<feature type="compositionally biased region" description="Polar residues" evidence="5">
    <location>
        <begin position="3426"/>
        <end position="3438"/>
    </location>
</feature>
<dbReference type="InterPro" id="IPR035992">
    <property type="entry name" value="Ricin_B-like_lectins"/>
</dbReference>
<feature type="domain" description="LamG-like jellyroll fold" evidence="8">
    <location>
        <begin position="2097"/>
        <end position="2237"/>
    </location>
</feature>
<dbReference type="NCBIfam" id="TIGR03696">
    <property type="entry name" value="Rhs_assc_core"/>
    <property type="match status" value="1"/>
</dbReference>
<evidence type="ECO:0000256" key="5">
    <source>
        <dbReference type="SAM" id="MobiDB-lite"/>
    </source>
</evidence>
<keyword evidence="3" id="KW-1015">Disulfide bond</keyword>
<dbReference type="Proteomes" id="UP000542742">
    <property type="component" value="Unassembled WGS sequence"/>
</dbReference>
<feature type="region of interest" description="Disordered" evidence="5">
    <location>
        <begin position="3365"/>
        <end position="3384"/>
    </location>
</feature>
<dbReference type="Pfam" id="PF20148">
    <property type="entry name" value="DUF6531"/>
    <property type="match status" value="1"/>
</dbReference>
<evidence type="ECO:0000256" key="4">
    <source>
        <dbReference type="SAM" id="Coils"/>
    </source>
</evidence>
<protein>
    <submittedName>
        <fullName evidence="9">RHS repeat-associated protein</fullName>
    </submittedName>
</protein>
<dbReference type="SUPFAM" id="SSF51294">
    <property type="entry name" value="Hedgehog/intein (Hint) domain"/>
    <property type="match status" value="1"/>
</dbReference>
<feature type="region of interest" description="Disordered" evidence="5">
    <location>
        <begin position="3401"/>
        <end position="3444"/>
    </location>
</feature>
<dbReference type="InterPro" id="IPR000772">
    <property type="entry name" value="Ricin_B_lectin"/>
</dbReference>
<dbReference type="CDD" id="cd00110">
    <property type="entry name" value="LamG"/>
    <property type="match status" value="1"/>
</dbReference>
<dbReference type="NCBIfam" id="TIGR01643">
    <property type="entry name" value="YD_repeat_2x"/>
    <property type="match status" value="10"/>
</dbReference>
<dbReference type="SUPFAM" id="SSF50370">
    <property type="entry name" value="Ricin B-like lectins"/>
    <property type="match status" value="1"/>
</dbReference>
<dbReference type="PROSITE" id="PS50818">
    <property type="entry name" value="INTEIN_C_TER"/>
    <property type="match status" value="1"/>
</dbReference>
<evidence type="ECO:0000259" key="7">
    <source>
        <dbReference type="SMART" id="SM00458"/>
    </source>
</evidence>
<feature type="compositionally biased region" description="Gly residues" evidence="5">
    <location>
        <begin position="66"/>
        <end position="76"/>
    </location>
</feature>
<feature type="domain" description="Hint" evidence="6">
    <location>
        <begin position="3343"/>
        <end position="3465"/>
    </location>
</feature>
<feature type="region of interest" description="Disordered" evidence="5">
    <location>
        <begin position="3052"/>
        <end position="3079"/>
    </location>
</feature>
<dbReference type="SMART" id="SM00560">
    <property type="entry name" value="LamGL"/>
    <property type="match status" value="1"/>
</dbReference>
<gene>
    <name evidence="9" type="ORF">BKA14_000256</name>
</gene>
<organism evidence="9 10">
    <name type="scientific">Paractinoplanes abujensis</name>
    <dbReference type="NCBI Taxonomy" id="882441"/>
    <lineage>
        <taxon>Bacteria</taxon>
        <taxon>Bacillati</taxon>
        <taxon>Actinomycetota</taxon>
        <taxon>Actinomycetes</taxon>
        <taxon>Micromonosporales</taxon>
        <taxon>Micromonosporaceae</taxon>
        <taxon>Paractinoplanes</taxon>
    </lineage>
</organism>
<dbReference type="Pfam" id="PF00652">
    <property type="entry name" value="Ricin_B_lectin"/>
    <property type="match status" value="1"/>
</dbReference>
<feature type="domain" description="Ricin B lectin" evidence="7">
    <location>
        <begin position="1001"/>
        <end position="1134"/>
    </location>
</feature>
<dbReference type="Gene3D" id="2.60.120.200">
    <property type="match status" value="3"/>
</dbReference>
<dbReference type="InterPro" id="IPR003587">
    <property type="entry name" value="Hint_dom_N"/>
</dbReference>
<dbReference type="Pfam" id="PF25023">
    <property type="entry name" value="TEN_YD-shell"/>
    <property type="match status" value="2"/>
</dbReference>
<feature type="region of interest" description="Disordered" evidence="5">
    <location>
        <begin position="2338"/>
        <end position="2358"/>
    </location>
</feature>
<dbReference type="SMART" id="SM00306">
    <property type="entry name" value="HintN"/>
    <property type="match status" value="1"/>
</dbReference>
<dbReference type="InterPro" id="IPR013320">
    <property type="entry name" value="ConA-like_dom_sf"/>
</dbReference>
<dbReference type="PROSITE" id="PS50817">
    <property type="entry name" value="INTEIN_N_TER"/>
    <property type="match status" value="1"/>
</dbReference>
<dbReference type="Gene3D" id="2.170.16.10">
    <property type="entry name" value="Hedgehog/Intein (Hint) domain"/>
    <property type="match status" value="1"/>
</dbReference>
<dbReference type="InterPro" id="IPR006558">
    <property type="entry name" value="LamG-like"/>
</dbReference>
<feature type="region of interest" description="Disordered" evidence="5">
    <location>
        <begin position="2257"/>
        <end position="2280"/>
    </location>
</feature>
<dbReference type="PANTHER" id="PTHR32305:SF15">
    <property type="entry name" value="PROTEIN RHSA-RELATED"/>
    <property type="match status" value="1"/>
</dbReference>
<feature type="region of interest" description="Disordered" evidence="5">
    <location>
        <begin position="3246"/>
        <end position="3346"/>
    </location>
</feature>
<dbReference type="Pfam" id="PF13385">
    <property type="entry name" value="Laminin_G_3"/>
    <property type="match status" value="3"/>
</dbReference>
<dbReference type="EMBL" id="JACHMF010000001">
    <property type="protein sequence ID" value="MBB4690108.1"/>
    <property type="molecule type" value="Genomic_DNA"/>
</dbReference>
<evidence type="ECO:0000259" key="8">
    <source>
        <dbReference type="SMART" id="SM00560"/>
    </source>
</evidence>
<dbReference type="RefSeq" id="WP_184949115.1">
    <property type="nucleotide sequence ID" value="NZ_BOMC01000041.1"/>
</dbReference>
<dbReference type="InterPro" id="IPR056823">
    <property type="entry name" value="TEN-like_YD-shell"/>
</dbReference>
<feature type="compositionally biased region" description="Polar residues" evidence="5">
    <location>
        <begin position="3375"/>
        <end position="3384"/>
    </location>
</feature>
<dbReference type="Gene3D" id="2.180.10.10">
    <property type="entry name" value="RHS repeat-associated core"/>
    <property type="match status" value="3"/>
</dbReference>
<keyword evidence="2" id="KW-0677">Repeat</keyword>
<dbReference type="CDD" id="cd00081">
    <property type="entry name" value="Hint"/>
    <property type="match status" value="1"/>
</dbReference>
<dbReference type="InterPro" id="IPR030934">
    <property type="entry name" value="Intein_C"/>
</dbReference>
<dbReference type="InterPro" id="IPR031325">
    <property type="entry name" value="RHS_repeat"/>
</dbReference>
<dbReference type="InterPro" id="IPR036844">
    <property type="entry name" value="Hint_dom_sf"/>
</dbReference>
<dbReference type="Gene3D" id="3.90.930.1">
    <property type="match status" value="1"/>
</dbReference>
<dbReference type="InterPro" id="IPR001791">
    <property type="entry name" value="Laminin_G"/>
</dbReference>
<reference evidence="9 10" key="1">
    <citation type="submission" date="2020-08" db="EMBL/GenBank/DDBJ databases">
        <title>Sequencing the genomes of 1000 actinobacteria strains.</title>
        <authorList>
            <person name="Klenk H.-P."/>
        </authorList>
    </citation>
    <scope>NUCLEOTIDE SEQUENCE [LARGE SCALE GENOMIC DNA]</scope>
    <source>
        <strain evidence="9 10">DSM 45518</strain>
    </source>
</reference>
<evidence type="ECO:0000256" key="3">
    <source>
        <dbReference type="ARBA" id="ARBA00023157"/>
    </source>
</evidence>
<dbReference type="InterPro" id="IPR022385">
    <property type="entry name" value="Rhs_assc_core"/>
</dbReference>
<evidence type="ECO:0000259" key="6">
    <source>
        <dbReference type="SMART" id="SM00306"/>
    </source>
</evidence>
<dbReference type="SMART" id="SM00458">
    <property type="entry name" value="RICIN"/>
    <property type="match status" value="1"/>
</dbReference>
<dbReference type="SUPFAM" id="SSF49899">
    <property type="entry name" value="Concanavalin A-like lectins/glucanases"/>
    <property type="match status" value="3"/>
</dbReference>
<feature type="region of interest" description="Disordered" evidence="5">
    <location>
        <begin position="61"/>
        <end position="117"/>
    </location>
</feature>
<evidence type="ECO:0000313" key="10">
    <source>
        <dbReference type="Proteomes" id="UP000542742"/>
    </source>
</evidence>
<feature type="compositionally biased region" description="Basic and acidic residues" evidence="5">
    <location>
        <begin position="3293"/>
        <end position="3313"/>
    </location>
</feature>
<evidence type="ECO:0000313" key="9">
    <source>
        <dbReference type="EMBL" id="MBB4690108.1"/>
    </source>
</evidence>
<dbReference type="InterPro" id="IPR045351">
    <property type="entry name" value="DUF6531"/>
</dbReference>
<keyword evidence="4" id="KW-0175">Coiled coil</keyword>
<feature type="compositionally biased region" description="Basic and acidic residues" evidence="5">
    <location>
        <begin position="103"/>
        <end position="117"/>
    </location>
</feature>
<accession>A0A7W7CN44</accession>
<dbReference type="InterPro" id="IPR050708">
    <property type="entry name" value="T6SS_VgrG/RHS"/>
</dbReference>
<dbReference type="PANTHER" id="PTHR32305">
    <property type="match status" value="1"/>
</dbReference>
<evidence type="ECO:0000256" key="2">
    <source>
        <dbReference type="ARBA" id="ARBA00022737"/>
    </source>
</evidence>
<dbReference type="InterPro" id="IPR006530">
    <property type="entry name" value="YD"/>
</dbReference>
<dbReference type="PROSITE" id="PS50231">
    <property type="entry name" value="RICIN_B_LECTIN"/>
    <property type="match status" value="1"/>
</dbReference>
<feature type="coiled-coil region" evidence="4">
    <location>
        <begin position="3104"/>
        <end position="3138"/>
    </location>
</feature>
<sequence>MCLVLTVGLPPGAVPADGGFPLSGLLKWLEQPVALADVLGMPVQQTPAGPGDRGHYVSGDKTRANGGSGQPAGRGIGAVPASLPEPKQPGPWQAPPAAGADSFDEKTSKRVPERSGERFTEFKNADGSVTRRLYGSRVNYRDAEGRYQPIDTDLTRRAGRIETTANSITASLAPEGTDASLATLTTAAGDSMAYGVGGAVPAPVVIDGSVATYGEILSSTDIEAESLADGLRTTIVLKTPAAGNEWVLPLDLDGLAVSRGADGSITLADADGDVALRMAPGHLEDARIDPKSGAGAQSSAVTYDLTTVDGAPALKVTADPAWLTDPAREYPVRLGATVLTANARTDTFADSDATTTNRDTDDLPVGTWKDKATVSRSFVGFDAKAADGFGAKRVRAATLHLYHSWSADCGNRQPISVRRVTETFKGAAPADAGGLAAAPSYSAPIGTLRITDSELACANADADRAVGKWWSVPLAPGAVANWSAGQAADAGLALTTSESDTAAFKRFTSGNVEAGEFQPFVEVTAAANEPPQVNEQYPSYGQAVNTLTPELLADASDPDVGPKSLTYTFIVYANDAKTELFRSPVQKRKSWVIPSRTEIKWGESYYWSVLVDDGEGTNKDALFKNLFLTVVPQPAITSGLSQNSGRSFDPAIGNYTTTARDAAVTTIGPPLEITRYYNSSDPRTGQAFGAGWSSILDAKVVNRGKTAVVTYPDGRELAFGRDWELAIGSTTWTSPAGRGTVLRSITGGYQLWEKDGTQYEFLQNTSTGVRSLSGVKDVFGRELKLKWTGNQVTELESASGRKLYVEWKTELSPPRVKAVRTDVVNNAANTWAYNYTDAGGLISVCPPAADSKCHTYQHTDGSLYPTAVSNSQPSSYWRLNEAGGAVAASSVLENAGTDRGSYVDVNYSVDGPLAGTASRATGFNGASSKVVVPAKLAGDASNQAISMWFKADASTRARVLYGQSWQSNANDRTSSGYNPTLYIDKDGKLKGGFPTAPRTATGLGSLLHPETGKCVGVSGNSSVNGALLTLQSCTGAAAPNQQFNWSAKRQLYVTTGGTTKCLAPEGDATGKVYVVTETCSDSVAKQKWDVQANGQIVNDWSYQCFSRIDATSSSPEAIGQRACDKKVRALWQTYFPRSHEVVESSVNVANKQWHHVVLSAAGNEQTMFIDGERVGSLSGDVQDLNPVYSYLGAGFLGGGWPGNDTVDSLSNMGYLKHFAGSMAEVALYDGPVSEQTVKDLYAARAPVRQVSKVLRPSGGVAADVTYDRVSGRVSQVTDSNGATWQPQGPKLGGTTKLHESAVLAGVPSNYWRLNDTSGTIPFNEVNGTAARYSSVSLNTASGPFEPHGKAAAFNGTSSQLIVRRPGNIGVCAPNCPPDPIDMDTYAISMWFKTSVNGYPLFSYGIDPIAPGTVDYQVITPLYVDSDGRLRGRFPGGTDGGQPIRSEARVNDSKWHHVALVTWDDNQTLYLDGKAQGSLARGPWREGVATHMTVGAGYLGGGYTPGTHDSVRPTGRFFLGQIAEVALYDKPLDGKMVEAQFKARSAATSTAVPSVAYSVQHPDTDKVVVSTDVHELQGGRKLAEIDALGNTTRYGYNSKGNLRTVTDPMGNMTINEHDVRGNVVSTATCQDRSENKCSTSYFTYWPNSTDEKLSPRVMNDRLLTRRGPGSKSATDNTYRTIYEYNENTAARIAEIDPLGRRTTVTYSSSPPGLPTRIVKPGGGVVTIAYEADGDVREMTDPAGLKTRYTYDVLGRAIEESEYVGDTKRSTTTYVHDGQDRVVVETGAEVVNRVSGLSHTPVTTKVYNPDGLVSSETVSDASGGDAPRTVTYEYDQYGRRTTETDALGNKVKLGYDAYGRVNEQTHADDSVIRTTYDPLGHELKVEVPGEPRPVKEMRYDAAGRLASITDARGFLTAYRYTDNNLLTKVTRYNGASEETAAFLEEENAYDPAGNLVSQLTNNGKTRTTRTYDAAARGLTATLDPAGLNRTTTQTYSAGDDVLTTTLTQGATVVSRSEAFYDKLGRALAETTYTSADPLAPVFRWKFDSIFDRTTADSVGNSRGETTDQVGWSADHGGSAALTGSPAYVRSNQAVVDTARAYTAGIWVNVSDTSTSRGLLSMPSATGGTAMSLSHVTGGAWQLTMNGQTADGSPVTLTVRTANGTAKAGEWVHLAAGYDPATRKATLYVDGTVTGTPDTADAGFVPLPAAAVQAGDVSSSAAPLGKVDDVIVLQRALTETQVKTVRAGTDKALAARVVRTSQSLDPDGSVTSSTDPRGSTTLVENDAAGRPVVLRSPQVNTVTGEGQPVATIAVSMVGYNTFGELTEQQDPRGNKTVTRYDAGGRPIETESPGYRAPGSSMPVTAKTTNTFNAAGQVESTTDPLGATTRFKYDRFGRTTEVTAADGGVSSFKYTENGELLEQIDPTQAKAGATYDFMGRTVKSAQAVRQTGEANESQIHYLSTPWPDMVRTAAGVETWMEYNAAGEQTSVEDGAGNITRTEYDGAGRPTKVTAPDGTYETATYDLAGRLLESKAFSASGTPLRAVSSRFDAAGNLVEATDARGTTKTFAYDALGQLVSQTEPISGSDEIVSTFGYDVAGQRTRFTDGRGNRFVTTYNSWGLPESQIEPATDAHPGLADRTFTTIYDKGGRPVQVDSPGGVRVTSEYDEMGRLVRSSGTGAQVETADKSYEYDLTGRPTVMTGLAGTTTVAYDDRGLPTAIGGVSGTSSYTYNRDGALASRTDAAGTTSYTYDNAGRPDKVVNTGAGVDMKYAYDTMSQVSSIRYNTTGNIRSFGYDDLHRLTSDELKTAGGASVAKIAYGWDLNDNLKSKTTTGFAGATTNTYDYDLADRLILWDNGTKPVIYAFDKSGNRTQADGKTFAYDQRNQLTSSSDGTQYHYSPRGTLTSTVEGGLEQVTVTDAFNQVLSQSTPDGTTKTYTYDALGRLIKPGLTYTGLTNTVAGDSNATYVRDAGGGLVGVASGATKRYAWTDLHTDVVGEFAGDGTTLAASVAYDPWGKVLASGGMIGKLGFQSQWTDEGTGKVNMWARWYDPETGAFDTRDPASNDPTPGSGAANRFAYAEGDPLGNTDTTGYGVDGKCGTYDYECELKKYQAQLDQYHRDLDQHQRDVQFTGEEIARQQADYERGERESKTSLYDILIQVGVGMLLDMIGYNAVVGCLEGSVMDCIDLATNFLGPVKAFKMMRSLYKAIDRALNGYRMWRRIVDGARTLMNRASMLMNQARKHLSDLMQKVPKKPKPPKKKAKPPAKKKPKHKAKHRPKAKASEQTKPPKAKTSAKKTEKPDKERPDRPDRPEGSDRPSVSDQPADQRNFVKPDKGNDPQAAGEACHSFAPDTRVLMADGTMRPISEVNVGDKVVTTDPETGDNSDQQVTLLHANRDRDLTDVTVSSAPAPADRAVRTQGEGKGGRSTRGPTESTLETTANHPFWDATTGDWVDAAELTPGTSTLVGPNGEIQYVTKVHTFTGAEVMRDLTVDNIHTYYVIAGDEPILVHNCGNNPANHLGVSGKASFARIQAAVADIENWDVAQLLPYFTDGQLREGKKNAGKWRMFYGIAFESALAAHPLVANDPNITHLGNSRLGKRVPDFVIAVGSQSLNLDITGPAESTMRQHLNAVDDNGSRLYGGRRQILTYRSPSNSLLAEIFQ</sequence>
<dbReference type="Pfam" id="PF07591">
    <property type="entry name" value="PT-HINT"/>
    <property type="match status" value="1"/>
</dbReference>
<name>A0A7W7CN44_9ACTN</name>
<evidence type="ECO:0000256" key="1">
    <source>
        <dbReference type="ARBA" id="ARBA00022729"/>
    </source>
</evidence>
<dbReference type="InterPro" id="IPR006141">
    <property type="entry name" value="Intein_N"/>
</dbReference>
<keyword evidence="10" id="KW-1185">Reference proteome</keyword>
<dbReference type="Pfam" id="PF05593">
    <property type="entry name" value="RHS_repeat"/>
    <property type="match status" value="4"/>
</dbReference>
<keyword evidence="1" id="KW-0732">Signal</keyword>
<dbReference type="Gene3D" id="2.80.10.50">
    <property type="match status" value="1"/>
</dbReference>
<dbReference type="GO" id="GO:0016539">
    <property type="term" value="P:intein-mediated protein splicing"/>
    <property type="evidence" value="ECO:0007669"/>
    <property type="project" value="InterPro"/>
</dbReference>
<comment type="caution">
    <text evidence="9">The sequence shown here is derived from an EMBL/GenBank/DDBJ whole genome shotgun (WGS) entry which is preliminary data.</text>
</comment>